<evidence type="ECO:0000313" key="7">
    <source>
        <dbReference type="Proteomes" id="UP000284842"/>
    </source>
</evidence>
<evidence type="ECO:0000256" key="3">
    <source>
        <dbReference type="ARBA" id="ARBA00022827"/>
    </source>
</evidence>
<dbReference type="PANTHER" id="PTHR42877">
    <property type="entry name" value="L-ORNITHINE N(5)-MONOOXYGENASE-RELATED"/>
    <property type="match status" value="1"/>
</dbReference>
<keyword evidence="5" id="KW-0812">Transmembrane</keyword>
<keyword evidence="4" id="KW-0560">Oxidoreductase</keyword>
<dbReference type="Pfam" id="PF00743">
    <property type="entry name" value="FMO-like"/>
    <property type="match status" value="1"/>
</dbReference>
<feature type="transmembrane region" description="Helical" evidence="5">
    <location>
        <begin position="20"/>
        <end position="37"/>
    </location>
</feature>
<keyword evidence="3" id="KW-0274">FAD</keyword>
<dbReference type="AlphaFoldDB" id="A0A409YKS5"/>
<comment type="similarity">
    <text evidence="1">Belongs to the FAD-binding monooxygenase family.</text>
</comment>
<proteinExistence type="inferred from homology"/>
<dbReference type="GO" id="GO:0004499">
    <property type="term" value="F:N,N-dimethylaniline monooxygenase activity"/>
    <property type="evidence" value="ECO:0007669"/>
    <property type="project" value="InterPro"/>
</dbReference>
<sequence length="566" mass="64444">MANESSSDPRLHKPLFDERLVRIICIGAGVSGLILAYKLRRSFTNVELVVYEKNEAVGGTWFENTYPGCACDIPAHIYTYSFEPKPDWSSIYASSQEIQQYFQGFSEKYQLQQYIKLKHQVSNATWDEVNGEWKVAIVHLDDGQIIQDRCHILVNATGVLNAWKWPDIPTLHSFKGPILHTAKWDNNLDLEGKHVGIIGNGSSALQLLPAIYPSVRKVTNFVRSPTWIYPSFSEPQRQYTEEEKLKFKQDPDSHLAFRKAQASGVFHLWPVYLKDSEAHKNTVFTLTQLLKEKLPSYLVESAIPDVGVGCRRVTPGADYLEKLGGEKTHVVLGEIERITEKGVVDGQGVEHELDILVCATGFDTSFVPRFPIIGPNGVDMRHAWRDEVKGYLGVGASGFQNYFTMAGAGSPLATGPMVMYELHADYILKMVDRYQTENIHSMTPTAAAVDDYIRHRDEFMKRTTWNEDCRSWYKAGTPRKVTDLWPGSGMHWYTVFKQEPRYEDWEWKYKGNRFSYFGNGYAYLELQDPTQVDWASFIRNEDDGPHLSKRAQIAEQASKKAVSKVA</sequence>
<comment type="caution">
    <text evidence="6">The sequence shown here is derived from an EMBL/GenBank/DDBJ whole genome shotgun (WGS) entry which is preliminary data.</text>
</comment>
<dbReference type="EMBL" id="NHTK01001041">
    <property type="protein sequence ID" value="PPR03640.1"/>
    <property type="molecule type" value="Genomic_DNA"/>
</dbReference>
<reference evidence="6 7" key="1">
    <citation type="journal article" date="2018" name="Evol. Lett.">
        <title>Horizontal gene cluster transfer increased hallucinogenic mushroom diversity.</title>
        <authorList>
            <person name="Reynolds H.T."/>
            <person name="Vijayakumar V."/>
            <person name="Gluck-Thaler E."/>
            <person name="Korotkin H.B."/>
            <person name="Matheny P.B."/>
            <person name="Slot J.C."/>
        </authorList>
    </citation>
    <scope>NUCLEOTIDE SEQUENCE [LARGE SCALE GENOMIC DNA]</scope>
    <source>
        <strain evidence="6 7">2629</strain>
    </source>
</reference>
<dbReference type="InParanoid" id="A0A409YKS5"/>
<keyword evidence="5" id="KW-1133">Transmembrane helix</keyword>
<dbReference type="Gene3D" id="3.50.50.60">
    <property type="entry name" value="FAD/NAD(P)-binding domain"/>
    <property type="match status" value="2"/>
</dbReference>
<evidence type="ECO:0000256" key="4">
    <source>
        <dbReference type="ARBA" id="ARBA00023002"/>
    </source>
</evidence>
<accession>A0A409YKS5</accession>
<evidence type="ECO:0000256" key="2">
    <source>
        <dbReference type="ARBA" id="ARBA00022630"/>
    </source>
</evidence>
<evidence type="ECO:0000256" key="5">
    <source>
        <dbReference type="SAM" id="Phobius"/>
    </source>
</evidence>
<keyword evidence="7" id="KW-1185">Reference proteome</keyword>
<evidence type="ECO:0000256" key="1">
    <source>
        <dbReference type="ARBA" id="ARBA00010139"/>
    </source>
</evidence>
<evidence type="ECO:0000313" key="6">
    <source>
        <dbReference type="EMBL" id="PPR03640.1"/>
    </source>
</evidence>
<dbReference type="InterPro" id="IPR020946">
    <property type="entry name" value="Flavin_mOase-like"/>
</dbReference>
<name>A0A409YKS5_9AGAR</name>
<dbReference type="InterPro" id="IPR036188">
    <property type="entry name" value="FAD/NAD-bd_sf"/>
</dbReference>
<dbReference type="GO" id="GO:0050661">
    <property type="term" value="F:NADP binding"/>
    <property type="evidence" value="ECO:0007669"/>
    <property type="project" value="InterPro"/>
</dbReference>
<dbReference type="PANTHER" id="PTHR42877:SF8">
    <property type="entry name" value="MONOOXYGENASE"/>
    <property type="match status" value="1"/>
</dbReference>
<keyword evidence="5" id="KW-0472">Membrane</keyword>
<dbReference type="OrthoDB" id="66881at2759"/>
<organism evidence="6 7">
    <name type="scientific">Panaeolus cyanescens</name>
    <dbReference type="NCBI Taxonomy" id="181874"/>
    <lineage>
        <taxon>Eukaryota</taxon>
        <taxon>Fungi</taxon>
        <taxon>Dikarya</taxon>
        <taxon>Basidiomycota</taxon>
        <taxon>Agaricomycotina</taxon>
        <taxon>Agaricomycetes</taxon>
        <taxon>Agaricomycetidae</taxon>
        <taxon>Agaricales</taxon>
        <taxon>Agaricineae</taxon>
        <taxon>Galeropsidaceae</taxon>
        <taxon>Panaeolus</taxon>
    </lineage>
</organism>
<protein>
    <submittedName>
        <fullName evidence="6">Uncharacterized protein</fullName>
    </submittedName>
</protein>
<keyword evidence="2" id="KW-0285">Flavoprotein</keyword>
<dbReference type="SUPFAM" id="SSF51905">
    <property type="entry name" value="FAD/NAD(P)-binding domain"/>
    <property type="match status" value="2"/>
</dbReference>
<dbReference type="GO" id="GO:0050660">
    <property type="term" value="F:flavin adenine dinucleotide binding"/>
    <property type="evidence" value="ECO:0007669"/>
    <property type="project" value="InterPro"/>
</dbReference>
<gene>
    <name evidence="6" type="ORF">CVT24_007754</name>
</gene>
<dbReference type="STRING" id="181874.A0A409YKS5"/>
<dbReference type="Proteomes" id="UP000284842">
    <property type="component" value="Unassembled WGS sequence"/>
</dbReference>
<dbReference type="InterPro" id="IPR051209">
    <property type="entry name" value="FAD-bind_Monooxygenase_sf"/>
</dbReference>